<evidence type="ECO:0000259" key="2">
    <source>
        <dbReference type="PROSITE" id="PS50209"/>
    </source>
</evidence>
<keyword evidence="3" id="KW-1185">Reference proteome</keyword>
<dbReference type="RefSeq" id="XP_013388696.1">
    <property type="nucleotide sequence ID" value="XM_013533242.1"/>
</dbReference>
<name>A0A1S3HT14_LINAN</name>
<dbReference type="GO" id="GO:0070513">
    <property type="term" value="F:death domain binding"/>
    <property type="evidence" value="ECO:0007669"/>
    <property type="project" value="InterPro"/>
</dbReference>
<evidence type="ECO:0000313" key="3">
    <source>
        <dbReference type="Proteomes" id="UP000085678"/>
    </source>
</evidence>
<feature type="transmembrane region" description="Helical" evidence="1">
    <location>
        <begin position="287"/>
        <end position="308"/>
    </location>
</feature>
<dbReference type="InterPro" id="IPR001315">
    <property type="entry name" value="CARD"/>
</dbReference>
<keyword evidence="1" id="KW-1133">Transmembrane helix</keyword>
<dbReference type="Gene3D" id="1.10.533.10">
    <property type="entry name" value="Death Domain, Fas"/>
    <property type="match status" value="1"/>
</dbReference>
<feature type="transmembrane region" description="Helical" evidence="1">
    <location>
        <begin position="253"/>
        <end position="275"/>
    </location>
</feature>
<keyword evidence="1" id="KW-0472">Membrane</keyword>
<dbReference type="Proteomes" id="UP000085678">
    <property type="component" value="Unplaced"/>
</dbReference>
<feature type="domain" description="CARD" evidence="2">
    <location>
        <begin position="5"/>
        <end position="96"/>
    </location>
</feature>
<accession>A0A1S3HT14</accession>
<feature type="transmembrane region" description="Helical" evidence="1">
    <location>
        <begin position="184"/>
        <end position="210"/>
    </location>
</feature>
<dbReference type="PROSITE" id="PS50209">
    <property type="entry name" value="CARD"/>
    <property type="match status" value="1"/>
</dbReference>
<protein>
    <submittedName>
        <fullName evidence="4">Uncharacterized protein LOC106157562</fullName>
    </submittedName>
</protein>
<gene>
    <name evidence="4" type="primary">LOC106157562</name>
</gene>
<dbReference type="SUPFAM" id="SSF47986">
    <property type="entry name" value="DEATH domain"/>
    <property type="match status" value="1"/>
</dbReference>
<dbReference type="InterPro" id="IPR037939">
    <property type="entry name" value="CRADD"/>
</dbReference>
<keyword evidence="1" id="KW-0812">Transmembrane</keyword>
<feature type="transmembrane region" description="Helical" evidence="1">
    <location>
        <begin position="320"/>
        <end position="342"/>
    </location>
</feature>
<dbReference type="PANTHER" id="PTHR15034">
    <property type="entry name" value="DEATH DOMAIN-CONTAINING PROTEIN CRADD"/>
    <property type="match status" value="1"/>
</dbReference>
<dbReference type="GO" id="GO:0042981">
    <property type="term" value="P:regulation of apoptotic process"/>
    <property type="evidence" value="ECO:0007669"/>
    <property type="project" value="InterPro"/>
</dbReference>
<evidence type="ECO:0000256" key="1">
    <source>
        <dbReference type="SAM" id="Phobius"/>
    </source>
</evidence>
<evidence type="ECO:0000313" key="4">
    <source>
        <dbReference type="RefSeq" id="XP_013388696.1"/>
    </source>
</evidence>
<dbReference type="GeneID" id="106157562"/>
<sequence>MVTNMNKLWKLAIKKNCAELVENLEVLRVIPHLYQNNILDDDDEDDILSTSGREAKCEVLLGYILRKDPALDPFRHFIRALQSTNQNHLARSLNSSYNLLEQEGYGNMDIPEEILNDPCICNFESISRLYGHQRVSCNCSFIDKTIKKALKCIQFPFQIFLILLSSFFYETYEHMIKPLKVKKLMGLSILHLLGFTFCYFIYTIIFWLIIPPITQYVYLLLLFLKVSLTSQKTHEKPSKIFVVKRNLVRLRPVFKLINWLIERFLLLLLYLNAFYLGPAINSVPHEVFIYFLIVYITYLSGFFLINVLGTFSITYTHITYYLFPSWNCLLLIINIINLYMIFYDLLPYHIPQLWLPVYIFLQLGYEVDFSFKFITLKNFQDEHDSQMQKSLIMMKRKLMA</sequence>
<feature type="transmembrane region" description="Helical" evidence="1">
    <location>
        <begin position="155"/>
        <end position="172"/>
    </location>
</feature>
<organism evidence="3 4">
    <name type="scientific">Lingula anatina</name>
    <name type="common">Brachiopod</name>
    <name type="synonym">Lingula unguis</name>
    <dbReference type="NCBI Taxonomy" id="7574"/>
    <lineage>
        <taxon>Eukaryota</taxon>
        <taxon>Metazoa</taxon>
        <taxon>Spiralia</taxon>
        <taxon>Lophotrochozoa</taxon>
        <taxon>Brachiopoda</taxon>
        <taxon>Linguliformea</taxon>
        <taxon>Lingulata</taxon>
        <taxon>Lingulida</taxon>
        <taxon>Linguloidea</taxon>
        <taxon>Lingulidae</taxon>
        <taxon>Lingula</taxon>
    </lineage>
</organism>
<dbReference type="SMART" id="SM00114">
    <property type="entry name" value="CARD"/>
    <property type="match status" value="1"/>
</dbReference>
<dbReference type="AlphaFoldDB" id="A0A1S3HT14"/>
<feature type="transmembrane region" description="Helical" evidence="1">
    <location>
        <begin position="348"/>
        <end position="367"/>
    </location>
</feature>
<dbReference type="Pfam" id="PF00619">
    <property type="entry name" value="CARD"/>
    <property type="match status" value="1"/>
</dbReference>
<dbReference type="KEGG" id="lak:106157562"/>
<proteinExistence type="predicted"/>
<dbReference type="CDD" id="cd01671">
    <property type="entry name" value="CARD"/>
    <property type="match status" value="1"/>
</dbReference>
<reference evidence="4" key="1">
    <citation type="submission" date="2025-08" db="UniProtKB">
        <authorList>
            <consortium name="RefSeq"/>
        </authorList>
    </citation>
    <scope>IDENTIFICATION</scope>
    <source>
        <tissue evidence="4">Gonads</tissue>
    </source>
</reference>
<dbReference type="InterPro" id="IPR011029">
    <property type="entry name" value="DEATH-like_dom_sf"/>
</dbReference>
<dbReference type="PANTHER" id="PTHR15034:SF5">
    <property type="entry name" value="DEATH DOMAIN-CONTAINING PROTEIN CRADD"/>
    <property type="match status" value="1"/>
</dbReference>
<dbReference type="InParanoid" id="A0A1S3HT14"/>
<dbReference type="GO" id="GO:0002020">
    <property type="term" value="F:protease binding"/>
    <property type="evidence" value="ECO:0007669"/>
    <property type="project" value="InterPro"/>
</dbReference>